<dbReference type="InterPro" id="IPR050271">
    <property type="entry name" value="UDP-glycosyltransferase"/>
</dbReference>
<evidence type="ECO:0000256" key="8">
    <source>
        <dbReference type="ARBA" id="ARBA00022824"/>
    </source>
</evidence>
<evidence type="ECO:0000256" key="13">
    <source>
        <dbReference type="ARBA" id="ARBA00051633"/>
    </source>
</evidence>
<keyword evidence="7" id="KW-0732">Signal</keyword>
<reference evidence="15" key="1">
    <citation type="submission" date="2018-10" db="EMBL/GenBank/DDBJ databases">
        <title>De novo assembly of a Great Dane genome.</title>
        <authorList>
            <person name="Kidd J.M."/>
            <person name="Pendleton A.L."/>
            <person name="Shen F."/>
            <person name="Emery S."/>
        </authorList>
    </citation>
    <scope>NUCLEOTIDE SEQUENCE [LARGE SCALE GENOMIC DNA]</scope>
    <source>
        <strain evidence="15">Great Dane</strain>
    </source>
</reference>
<comment type="subcellular location">
    <subcellularLocation>
        <location evidence="1">Endoplasmic reticulum membrane</location>
        <topology evidence="1">Single-pass membrane protein</topology>
    </subcellularLocation>
</comment>
<evidence type="ECO:0000256" key="1">
    <source>
        <dbReference type="ARBA" id="ARBA00004389"/>
    </source>
</evidence>
<dbReference type="PANTHER" id="PTHR48043:SF161">
    <property type="entry name" value="UDP GLUCURONOSYLTRANSFERASE FAMILY 1 MEMBER A1"/>
    <property type="match status" value="1"/>
</dbReference>
<evidence type="ECO:0000256" key="5">
    <source>
        <dbReference type="ARBA" id="ARBA00022679"/>
    </source>
</evidence>
<dbReference type="PANTHER" id="PTHR48043">
    <property type="entry name" value="EG:EG0003.4 PROTEIN-RELATED"/>
    <property type="match status" value="1"/>
</dbReference>
<evidence type="ECO:0000256" key="7">
    <source>
        <dbReference type="ARBA" id="ARBA00022729"/>
    </source>
</evidence>
<comment type="similarity">
    <text evidence="2">Belongs to the UDP-glycosyltransferase family.</text>
</comment>
<dbReference type="PROSITE" id="PS00375">
    <property type="entry name" value="UDPGT"/>
    <property type="match status" value="1"/>
</dbReference>
<dbReference type="InterPro" id="IPR002213">
    <property type="entry name" value="UDP_glucos_trans"/>
</dbReference>
<keyword evidence="10 14" id="KW-0472">Membrane</keyword>
<evidence type="ECO:0000256" key="12">
    <source>
        <dbReference type="ARBA" id="ARBA00049912"/>
    </source>
</evidence>
<name>A0A8C0TUZ7_CANLF</name>
<dbReference type="Ensembl" id="ENSCAFT00040047793.1">
    <property type="protein sequence ID" value="ENSCAFP00040041727.1"/>
    <property type="gene ID" value="ENSCAFG00040025602.1"/>
</dbReference>
<dbReference type="CDD" id="cd03784">
    <property type="entry name" value="GT1_Gtf-like"/>
    <property type="match status" value="1"/>
</dbReference>
<proteinExistence type="inferred from homology"/>
<keyword evidence="11" id="KW-0325">Glycoprotein</keyword>
<evidence type="ECO:0000256" key="4">
    <source>
        <dbReference type="ARBA" id="ARBA00022676"/>
    </source>
</evidence>
<dbReference type="GO" id="GO:0015020">
    <property type="term" value="F:glucuronosyltransferase activity"/>
    <property type="evidence" value="ECO:0007669"/>
    <property type="project" value="UniProtKB-EC"/>
</dbReference>
<keyword evidence="8" id="KW-0256">Endoplasmic reticulum</keyword>
<dbReference type="SUPFAM" id="SSF53756">
    <property type="entry name" value="UDP-Glycosyltransferase/glycogen phosphorylase"/>
    <property type="match status" value="2"/>
</dbReference>
<reference evidence="15" key="2">
    <citation type="submission" date="2025-08" db="UniProtKB">
        <authorList>
            <consortium name="Ensembl"/>
        </authorList>
    </citation>
    <scope>IDENTIFICATION</scope>
</reference>
<dbReference type="GO" id="GO:0005789">
    <property type="term" value="C:endoplasmic reticulum membrane"/>
    <property type="evidence" value="ECO:0007669"/>
    <property type="project" value="UniProtKB-SubCell"/>
</dbReference>
<evidence type="ECO:0000256" key="9">
    <source>
        <dbReference type="ARBA" id="ARBA00022989"/>
    </source>
</evidence>
<dbReference type="InterPro" id="IPR035595">
    <property type="entry name" value="UDP_glycos_trans_CS"/>
</dbReference>
<accession>A0A8C0TUZ7</accession>
<comment type="catalytic activity">
    <reaction evidence="12">
        <text>glucuronate acceptor + UDP-alpha-D-glucuronate = acceptor beta-D-glucuronoside + UDP + H(+)</text>
        <dbReference type="Rhea" id="RHEA:21032"/>
        <dbReference type="ChEBI" id="CHEBI:15378"/>
        <dbReference type="ChEBI" id="CHEBI:58052"/>
        <dbReference type="ChEBI" id="CHEBI:58223"/>
        <dbReference type="ChEBI" id="CHEBI:132367"/>
        <dbReference type="ChEBI" id="CHEBI:132368"/>
        <dbReference type="EC" id="2.4.1.17"/>
    </reaction>
    <physiologicalReaction direction="left-to-right" evidence="12">
        <dbReference type="Rhea" id="RHEA:21033"/>
    </physiologicalReaction>
</comment>
<dbReference type="AlphaFoldDB" id="A0A8C0TUZ7"/>
<keyword evidence="9 14" id="KW-1133">Transmembrane helix</keyword>
<evidence type="ECO:0000256" key="3">
    <source>
        <dbReference type="ARBA" id="ARBA00012544"/>
    </source>
</evidence>
<organism evidence="15 16">
    <name type="scientific">Canis lupus familiaris</name>
    <name type="common">Dog</name>
    <name type="synonym">Canis familiaris</name>
    <dbReference type="NCBI Taxonomy" id="9615"/>
    <lineage>
        <taxon>Eukaryota</taxon>
        <taxon>Metazoa</taxon>
        <taxon>Chordata</taxon>
        <taxon>Craniata</taxon>
        <taxon>Vertebrata</taxon>
        <taxon>Euteleostomi</taxon>
        <taxon>Mammalia</taxon>
        <taxon>Eutheria</taxon>
        <taxon>Laurasiatheria</taxon>
        <taxon>Carnivora</taxon>
        <taxon>Caniformia</taxon>
        <taxon>Canidae</taxon>
        <taxon>Canis</taxon>
    </lineage>
</organism>
<evidence type="ECO:0000256" key="10">
    <source>
        <dbReference type="ARBA" id="ARBA00023136"/>
    </source>
</evidence>
<keyword evidence="4" id="KW-0328">Glycosyltransferase</keyword>
<evidence type="ECO:0000313" key="15">
    <source>
        <dbReference type="Ensembl" id="ENSCAFP00040041727.1"/>
    </source>
</evidence>
<evidence type="ECO:0000256" key="2">
    <source>
        <dbReference type="ARBA" id="ARBA00009995"/>
    </source>
</evidence>
<dbReference type="EC" id="2.4.1.17" evidence="3"/>
<evidence type="ECO:0000256" key="11">
    <source>
        <dbReference type="ARBA" id="ARBA00023180"/>
    </source>
</evidence>
<feature type="transmembrane region" description="Helical" evidence="14">
    <location>
        <begin position="621"/>
        <end position="644"/>
    </location>
</feature>
<sequence length="663" mass="74891">MCKYTPSAGAGFVPVLLPQTDSITPAQNPSSWIALDCRFPMAATILTGFPLLCVCLLLTSGFAEAGKLLVVPMDGSHWFTMRLVVEQLIQRGHELVLIIPEVSWQLGKSSNFTVKTYSTTYNLEELNQKFKTFSDSQWNIRQQSILSMVLNSSSDFFEHLFLHCKNLFSDPKLVEYIKESSFDAVFLDPFDVCGLIVAKYFSLPSVVFTRGLFCHFLEESTQCPSPPSYVPRIFLGFPDAMSFRERVRNHISHLEEHLFCHYFLKTALEVASEILQTAVTPYDLYSHTSIWLLRTDFVFDYPKPVMPNMVFIGGINCQEGKPLPKTFLHIVRCHEFQRESEESHLPPGGTFICHYFLKTALEVASEILQKAVTPYDLYSHMSIWLLRTDFVFDYPKPVMPNMVFIGGINCQEGKPLPKEFEAYVNASGEHGIVVFSLGSMVSDIPEKKAMEIADALGKIPQTVLWRYTGTPPPNLSKNTILVKWLPQNDLLGHPKARAFITHSGSHGIYEGICNGVPMVMLPLFGDQMDNAKRMETRGAGVTLNVLEMTSADLANALKAVINDKSYKENIMHLSRLHKDRPIEPLDLAVFWVEFVMRHKGAPHLRPAAHDLTWYQYHSLDVIGFLLAVVLGVVFITYKCCAFGCRKCFGKKGRVKKPHKSKAH</sequence>
<dbReference type="FunFam" id="3.40.50.2000:FF:000001">
    <property type="entry name" value="UDP-glucuronosyltransferase"/>
    <property type="match status" value="1"/>
</dbReference>
<comment type="catalytic activity">
    <reaction evidence="13">
        <text>(E)-ferulate + UDP-alpha-D-glucuronate = (E)-ferulic acid beta-D-glucuronate ester + UDP</text>
        <dbReference type="Rhea" id="RHEA:79955"/>
        <dbReference type="ChEBI" id="CHEBI:29749"/>
        <dbReference type="ChEBI" id="CHEBI:58052"/>
        <dbReference type="ChEBI" id="CHEBI:58223"/>
        <dbReference type="ChEBI" id="CHEBI:231332"/>
    </reaction>
    <physiologicalReaction direction="left-to-right" evidence="13">
        <dbReference type="Rhea" id="RHEA:79956"/>
    </physiologicalReaction>
</comment>
<dbReference type="FunFam" id="3.40.50.2000:FF:000092">
    <property type="entry name" value="UDP-glucuronosyltransferase"/>
    <property type="match status" value="1"/>
</dbReference>
<protein>
    <recommendedName>
        <fullName evidence="3">glucuronosyltransferase</fullName>
        <ecNumber evidence="3">2.4.1.17</ecNumber>
    </recommendedName>
</protein>
<evidence type="ECO:0000313" key="16">
    <source>
        <dbReference type="Proteomes" id="UP000694542"/>
    </source>
</evidence>
<keyword evidence="5" id="KW-0808">Transferase</keyword>
<gene>
    <name evidence="15" type="primary">UGT1A6</name>
</gene>
<dbReference type="OrthoDB" id="5835829at2759"/>
<dbReference type="Gene3D" id="3.40.50.2000">
    <property type="entry name" value="Glycogen Phosphorylase B"/>
    <property type="match status" value="2"/>
</dbReference>
<evidence type="ECO:0000256" key="6">
    <source>
        <dbReference type="ARBA" id="ARBA00022692"/>
    </source>
</evidence>
<dbReference type="Pfam" id="PF00201">
    <property type="entry name" value="UDPGT"/>
    <property type="match status" value="2"/>
</dbReference>
<keyword evidence="6 14" id="KW-0812">Transmembrane</keyword>
<dbReference type="Proteomes" id="UP000694542">
    <property type="component" value="Chromosome 25"/>
</dbReference>
<evidence type="ECO:0000256" key="14">
    <source>
        <dbReference type="SAM" id="Phobius"/>
    </source>
</evidence>